<dbReference type="PROSITE" id="PS50268">
    <property type="entry name" value="CADHERIN_2"/>
    <property type="match status" value="7"/>
</dbReference>
<keyword evidence="11" id="KW-1185">Reference proteome</keyword>
<dbReference type="AlphaFoldDB" id="A0A5C6C6Q9"/>
<keyword evidence="2" id="KW-0812">Transmembrane</keyword>
<feature type="compositionally biased region" description="Polar residues" evidence="8">
    <location>
        <begin position="1"/>
        <end position="11"/>
    </location>
</feature>
<feature type="region of interest" description="Disordered" evidence="8">
    <location>
        <begin position="1"/>
        <end position="21"/>
    </location>
</feature>
<evidence type="ECO:0000256" key="1">
    <source>
        <dbReference type="ARBA" id="ARBA00004370"/>
    </source>
</evidence>
<dbReference type="SMART" id="SM00112">
    <property type="entry name" value="CA"/>
    <property type="match status" value="7"/>
</dbReference>
<evidence type="ECO:0000256" key="4">
    <source>
        <dbReference type="ARBA" id="ARBA00022837"/>
    </source>
</evidence>
<protein>
    <submittedName>
        <fullName evidence="10">Cadherin domain protein</fullName>
    </submittedName>
</protein>
<organism evidence="10 11">
    <name type="scientific">Allorhodopirellula heiligendammensis</name>
    <dbReference type="NCBI Taxonomy" id="2714739"/>
    <lineage>
        <taxon>Bacteria</taxon>
        <taxon>Pseudomonadati</taxon>
        <taxon>Planctomycetota</taxon>
        <taxon>Planctomycetia</taxon>
        <taxon>Pirellulales</taxon>
        <taxon>Pirellulaceae</taxon>
        <taxon>Allorhodopirellula</taxon>
    </lineage>
</organism>
<dbReference type="CDD" id="cd11304">
    <property type="entry name" value="Cadherin_repeat"/>
    <property type="match status" value="7"/>
</dbReference>
<dbReference type="GO" id="GO:0005509">
    <property type="term" value="F:calcium ion binding"/>
    <property type="evidence" value="ECO:0007669"/>
    <property type="project" value="InterPro"/>
</dbReference>
<dbReference type="GO" id="GO:0005911">
    <property type="term" value="C:cell-cell junction"/>
    <property type="evidence" value="ECO:0007669"/>
    <property type="project" value="TreeGrafter"/>
</dbReference>
<proteinExistence type="predicted"/>
<dbReference type="PANTHER" id="PTHR24025:SF23">
    <property type="entry name" value="NEURAL-CADHERIN"/>
    <property type="match status" value="1"/>
</dbReference>
<dbReference type="PANTHER" id="PTHR24025">
    <property type="entry name" value="DESMOGLEIN FAMILY MEMBER"/>
    <property type="match status" value="1"/>
</dbReference>
<dbReference type="GO" id="GO:0007156">
    <property type="term" value="P:homophilic cell adhesion via plasma membrane adhesion molecules"/>
    <property type="evidence" value="ECO:0007669"/>
    <property type="project" value="InterPro"/>
</dbReference>
<dbReference type="InterPro" id="IPR015919">
    <property type="entry name" value="Cadherin-like_sf"/>
</dbReference>
<keyword evidence="6" id="KW-1133">Transmembrane helix</keyword>
<keyword evidence="4" id="KW-0106">Calcium</keyword>
<feature type="domain" description="Cadherin" evidence="9">
    <location>
        <begin position="702"/>
        <end position="797"/>
    </location>
</feature>
<feature type="domain" description="Cadherin" evidence="9">
    <location>
        <begin position="906"/>
        <end position="1003"/>
    </location>
</feature>
<feature type="domain" description="Cadherin" evidence="9">
    <location>
        <begin position="498"/>
        <end position="593"/>
    </location>
</feature>
<evidence type="ECO:0000256" key="3">
    <source>
        <dbReference type="ARBA" id="ARBA00022737"/>
    </source>
</evidence>
<evidence type="ECO:0000259" key="9">
    <source>
        <dbReference type="PROSITE" id="PS50268"/>
    </source>
</evidence>
<dbReference type="EMBL" id="SJPU01000001">
    <property type="protein sequence ID" value="TWU19171.1"/>
    <property type="molecule type" value="Genomic_DNA"/>
</dbReference>
<dbReference type="SUPFAM" id="SSF49313">
    <property type="entry name" value="Cadherin-like"/>
    <property type="match status" value="7"/>
</dbReference>
<gene>
    <name evidence="10" type="ORF">Poly21_13420</name>
</gene>
<evidence type="ECO:0000256" key="5">
    <source>
        <dbReference type="ARBA" id="ARBA00022889"/>
    </source>
</evidence>
<keyword evidence="5" id="KW-0130">Cell adhesion</keyword>
<evidence type="ECO:0000256" key="2">
    <source>
        <dbReference type="ARBA" id="ARBA00022692"/>
    </source>
</evidence>
<evidence type="ECO:0000256" key="8">
    <source>
        <dbReference type="SAM" id="MobiDB-lite"/>
    </source>
</evidence>
<dbReference type="Proteomes" id="UP000319908">
    <property type="component" value="Unassembled WGS sequence"/>
</dbReference>
<dbReference type="Gene3D" id="2.60.40.60">
    <property type="entry name" value="Cadherins"/>
    <property type="match status" value="7"/>
</dbReference>
<sequence>MRSLFKSNRPSSDQRRIKRQPRKLSLQSLENRRVLAATIAAFEPSASGFTAEFSEQVNVDLLNLFDTQGQAAGAADVVLQGATTGEVRGSFVVDGTSLSFVASDGALAPDTYTATLRSAADAFTDLADGELLDGDNDGTAGGDYVTTFTVDAAAPVSVALPGIVRGPGQDLQTPDGADLQDGLPIQLSQSEGVTSVTMTIQYDPSMLDISDVQLGSDAPAGSQVIANLTVPGTATISFFSIDPLTADQTDFLQLIASVPEDATYGKSQVIHISDLDVNAGAMDSVANDSLQVVAYLGDVNGNERYDAEDARLVARVGVGLDTGFVYSDPISATPTNPLFPTIDPVLLGDVTGADGLSPLDSSDILRRVVGLPTPNLPEIPGDVDHAPSDISLSNATIIETAPISSTVGTLTSTDVDAGDTFTYTLVSGSGDTDNAAFVIDGDQLKTAVAFDFDTQSSYSIRVKSTDSSGLSVEKTLLITVTEANENSAPTAIALSDDSIDEAAPIGTAVGTLASTDPDAGDTFTYTFVTGEGDTDNASFVIDGDQIKTAEDLDFDTQPSYTVRVRSTDAGGLFFEQMFTITVTEAAENTAPTAIALSDDSIDEAAPIGTAVGTLTSTDANPFDTFTYTFVTGEGDTDNASFVIDGDQIKTAEDLDFDTQPSYTVRVRSTDAGGLFFEQMFTITVTEAAENTAPTAVALSDDSIDEAAPIGTAVGTLTSTDANPFDTFTYTFATGEGDTDNASFVIDGDQIKTAEDLDFDTQPSYTVRVRSTDAGGLFFEQMFTITVTEAAENTAPTAIALSDDTIDEAAPIGTAVGTLTSTDANPFDTFTYTFVTGEGDTDNASFVIDGDQIKTAEDLDFDTQPSYTVRVRSTDAGGLFFEQMFTINVTEAAANTAPTDITLSNDTIDESAPTGSVVGTLSAVDGDAGDTFTYGIVLVEGAGDTDNSAFVVEGDQLKTADELDYDTQSSYTIHFRATDAGGLSVEKTFTINVTETPANSAPTAITIDRDVVAAGQPVDTLVGSLGSVDPDTGDTFTYTIVADTSSDPDAFKIVDGNLVTNQSFDDAIQDMFSVDIQTEDAGGLTLTQTLEIMISEANVEPTAITITGSSVPANPSAGTSFGTLSTVDANTADSHTYTLVAGEGDTDNGSFEIVGNELKSTVDLDSSVQTSYSIRVRSEDRYGLSIEGVLTLDLETV</sequence>
<evidence type="ECO:0000256" key="6">
    <source>
        <dbReference type="ARBA" id="ARBA00022989"/>
    </source>
</evidence>
<dbReference type="InterPro" id="IPR002126">
    <property type="entry name" value="Cadherin-like_dom"/>
</dbReference>
<feature type="domain" description="Cadherin" evidence="9">
    <location>
        <begin position="600"/>
        <end position="695"/>
    </location>
</feature>
<dbReference type="RefSeq" id="WP_302117817.1">
    <property type="nucleotide sequence ID" value="NZ_SJPU01000001.1"/>
</dbReference>
<comment type="subcellular location">
    <subcellularLocation>
        <location evidence="1">Membrane</location>
    </subcellularLocation>
</comment>
<evidence type="ECO:0000313" key="10">
    <source>
        <dbReference type="EMBL" id="TWU19171.1"/>
    </source>
</evidence>
<dbReference type="GO" id="GO:0016020">
    <property type="term" value="C:membrane"/>
    <property type="evidence" value="ECO:0007669"/>
    <property type="project" value="UniProtKB-SubCell"/>
</dbReference>
<dbReference type="Pfam" id="PF00028">
    <property type="entry name" value="Cadherin"/>
    <property type="match status" value="2"/>
</dbReference>
<feature type="domain" description="Cadherin" evidence="9">
    <location>
        <begin position="804"/>
        <end position="899"/>
    </location>
</feature>
<keyword evidence="3" id="KW-0677">Repeat</keyword>
<comment type="caution">
    <text evidence="10">The sequence shown here is derived from an EMBL/GenBank/DDBJ whole genome shotgun (WGS) entry which is preliminary data.</text>
</comment>
<evidence type="ECO:0000313" key="11">
    <source>
        <dbReference type="Proteomes" id="UP000319908"/>
    </source>
</evidence>
<keyword evidence="7" id="KW-0472">Membrane</keyword>
<name>A0A5C6C6Q9_9BACT</name>
<evidence type="ECO:0000256" key="7">
    <source>
        <dbReference type="ARBA" id="ARBA00023136"/>
    </source>
</evidence>
<reference evidence="10 11" key="1">
    <citation type="journal article" date="2020" name="Antonie Van Leeuwenhoek">
        <title>Rhodopirellula heiligendammensis sp. nov., Rhodopirellula pilleata sp. nov., and Rhodopirellula solitaria sp. nov. isolated from natural or artificial marine surfaces in Northern Germany and California, USA, and emended description of the genus Rhodopirellula.</title>
        <authorList>
            <person name="Kallscheuer N."/>
            <person name="Wiegand S."/>
            <person name="Jogler M."/>
            <person name="Boedeker C."/>
            <person name="Peeters S.H."/>
            <person name="Rast P."/>
            <person name="Heuer A."/>
            <person name="Jetten M.S.M."/>
            <person name="Rohde M."/>
            <person name="Jogler C."/>
        </authorList>
    </citation>
    <scope>NUCLEOTIDE SEQUENCE [LARGE SCALE GENOMIC DNA]</scope>
    <source>
        <strain evidence="10 11">Poly21</strain>
    </source>
</reference>
<dbReference type="PRINTS" id="PR00205">
    <property type="entry name" value="CADHERIN"/>
</dbReference>
<feature type="domain" description="Cadherin" evidence="9">
    <location>
        <begin position="389"/>
        <end position="491"/>
    </location>
</feature>
<dbReference type="InterPro" id="IPR050971">
    <property type="entry name" value="Cadherin-domain_protein"/>
</dbReference>
<feature type="domain" description="Cadherin" evidence="9">
    <location>
        <begin position="1011"/>
        <end position="1102"/>
    </location>
</feature>
<accession>A0A5C6C6Q9</accession>